<sequence>MRVNSQELVTPASQEAIQEATTACEQLLSKKNEKLQPQLATASIVTPEVNPTDAVVVTAVASEKINPVAVTSVPVATSSSQQLAQLVVEAVGKVLQTEPDREVERKMSSTAEDKRELLTSGDAFPGDSQSKASEQPIPEELIVARTEEEVMENAQPQEMQLTLIGKN</sequence>
<proteinExistence type="predicted"/>
<name>A0ABD3HG44_9MARC</name>
<keyword evidence="3" id="KW-1185">Reference proteome</keyword>
<dbReference type="Proteomes" id="UP001633002">
    <property type="component" value="Unassembled WGS sequence"/>
</dbReference>
<feature type="region of interest" description="Disordered" evidence="1">
    <location>
        <begin position="99"/>
        <end position="139"/>
    </location>
</feature>
<evidence type="ECO:0000256" key="1">
    <source>
        <dbReference type="SAM" id="MobiDB-lite"/>
    </source>
</evidence>
<protein>
    <submittedName>
        <fullName evidence="2">Uncharacterized protein</fullName>
    </submittedName>
</protein>
<evidence type="ECO:0000313" key="3">
    <source>
        <dbReference type="Proteomes" id="UP001633002"/>
    </source>
</evidence>
<organism evidence="2 3">
    <name type="scientific">Riccia sorocarpa</name>
    <dbReference type="NCBI Taxonomy" id="122646"/>
    <lineage>
        <taxon>Eukaryota</taxon>
        <taxon>Viridiplantae</taxon>
        <taxon>Streptophyta</taxon>
        <taxon>Embryophyta</taxon>
        <taxon>Marchantiophyta</taxon>
        <taxon>Marchantiopsida</taxon>
        <taxon>Marchantiidae</taxon>
        <taxon>Marchantiales</taxon>
        <taxon>Ricciaceae</taxon>
        <taxon>Riccia</taxon>
    </lineage>
</organism>
<dbReference type="EMBL" id="JBJQOH010000004">
    <property type="protein sequence ID" value="KAL3690353.1"/>
    <property type="molecule type" value="Genomic_DNA"/>
</dbReference>
<accession>A0ABD3HG44</accession>
<dbReference type="AlphaFoldDB" id="A0ABD3HG44"/>
<evidence type="ECO:0000313" key="2">
    <source>
        <dbReference type="EMBL" id="KAL3690353.1"/>
    </source>
</evidence>
<gene>
    <name evidence="2" type="ORF">R1sor_016662</name>
</gene>
<comment type="caution">
    <text evidence="2">The sequence shown here is derived from an EMBL/GenBank/DDBJ whole genome shotgun (WGS) entry which is preliminary data.</text>
</comment>
<reference evidence="2 3" key="1">
    <citation type="submission" date="2024-09" db="EMBL/GenBank/DDBJ databases">
        <title>Chromosome-scale assembly of Riccia sorocarpa.</title>
        <authorList>
            <person name="Paukszto L."/>
        </authorList>
    </citation>
    <scope>NUCLEOTIDE SEQUENCE [LARGE SCALE GENOMIC DNA]</scope>
    <source>
        <strain evidence="2">LP-2024</strain>
        <tissue evidence="2">Aerial parts of the thallus</tissue>
    </source>
</reference>
<feature type="compositionally biased region" description="Basic and acidic residues" evidence="1">
    <location>
        <begin position="99"/>
        <end position="117"/>
    </location>
</feature>